<dbReference type="STRING" id="863227.GCA_000373005_01303"/>
<reference evidence="2 3" key="1">
    <citation type="submission" date="2018-01" db="EMBL/GenBank/DDBJ databases">
        <title>Whole genome analyses suggest that Burkholderia sensu lato contains two further novel genera in the rhizoxinica-symbiotica group Mycetohabitans gen. nov., and Trinickia gen. nov.: implications for the evolution of diazotrophy and nodulation in the Burkholderiaceae.</title>
        <authorList>
            <person name="Estrada-de los Santos P."/>
            <person name="Palmer M."/>
            <person name="Chavez-Ramirez B."/>
            <person name="Beukes C."/>
            <person name="Steenkamp E.T."/>
            <person name="Hirsch A.M."/>
            <person name="Manyaka P."/>
            <person name="Maluk M."/>
            <person name="Lafos M."/>
            <person name="Crook M."/>
            <person name="Gross E."/>
            <person name="Simon M.F."/>
            <person name="Bueno dos Reis Junior F."/>
            <person name="Poole P.S."/>
            <person name="Venter S.N."/>
            <person name="James E.K."/>
        </authorList>
    </citation>
    <scope>NUCLEOTIDE SEQUENCE [LARGE SCALE GENOMIC DNA]</scope>
    <source>
        <strain evidence="2 3">JPY 581</strain>
    </source>
</reference>
<evidence type="ECO:0000313" key="2">
    <source>
        <dbReference type="EMBL" id="PMS34591.1"/>
    </source>
</evidence>
<dbReference type="RefSeq" id="WP_018439846.1">
    <property type="nucleotide sequence ID" value="NZ_KB890167.1"/>
</dbReference>
<organism evidence="2 3">
    <name type="scientific">Trinickia symbiotica</name>
    <dbReference type="NCBI Taxonomy" id="863227"/>
    <lineage>
        <taxon>Bacteria</taxon>
        <taxon>Pseudomonadati</taxon>
        <taxon>Pseudomonadota</taxon>
        <taxon>Betaproteobacteria</taxon>
        <taxon>Burkholderiales</taxon>
        <taxon>Burkholderiaceae</taxon>
        <taxon>Trinickia</taxon>
    </lineage>
</organism>
<keyword evidence="3" id="KW-1185">Reference proteome</keyword>
<gene>
    <name evidence="2" type="ORF">C0Z20_23185</name>
</gene>
<dbReference type="AlphaFoldDB" id="A0A2N7WZ40"/>
<dbReference type="Proteomes" id="UP000235777">
    <property type="component" value="Unassembled WGS sequence"/>
</dbReference>
<evidence type="ECO:0000313" key="3">
    <source>
        <dbReference type="Proteomes" id="UP000235777"/>
    </source>
</evidence>
<accession>A0A2N7WZ40</accession>
<sequence length="102" mass="10755">MRQLLLLILLVFVGRWLMKTIRAAEAARASGANGAGSAGGPRTDRRGPFGARPAQTAPSLAEPVVRCAACGVHAPKSESLFAEGLYFCCADHARRHAARAAR</sequence>
<dbReference type="InterPro" id="IPR049708">
    <property type="entry name" value="PP0621-like"/>
</dbReference>
<name>A0A2N7WZ40_9BURK</name>
<proteinExistence type="predicted"/>
<dbReference type="EMBL" id="PNYC01000016">
    <property type="protein sequence ID" value="PMS34591.1"/>
    <property type="molecule type" value="Genomic_DNA"/>
</dbReference>
<dbReference type="OrthoDB" id="9814432at2"/>
<feature type="region of interest" description="Disordered" evidence="1">
    <location>
        <begin position="27"/>
        <end position="57"/>
    </location>
</feature>
<dbReference type="NCBIfam" id="NF041023">
    <property type="entry name" value="PP0621_fam"/>
    <property type="match status" value="1"/>
</dbReference>
<protein>
    <submittedName>
        <fullName evidence="2">Deaminase</fullName>
    </submittedName>
</protein>
<evidence type="ECO:0000256" key="1">
    <source>
        <dbReference type="SAM" id="MobiDB-lite"/>
    </source>
</evidence>
<comment type="caution">
    <text evidence="2">The sequence shown here is derived from an EMBL/GenBank/DDBJ whole genome shotgun (WGS) entry which is preliminary data.</text>
</comment>